<protein>
    <submittedName>
        <fullName evidence="1">Uncharacterized protein</fullName>
    </submittedName>
</protein>
<dbReference type="Proteomes" id="UP000077857">
    <property type="component" value="Unassembled WGS sequence"/>
</dbReference>
<evidence type="ECO:0000313" key="1">
    <source>
        <dbReference type="EMBL" id="OAI16632.1"/>
    </source>
</evidence>
<gene>
    <name evidence="1" type="ORF">A1507_11540</name>
</gene>
<name>A0A177NFL7_9GAMM</name>
<evidence type="ECO:0000313" key="2">
    <source>
        <dbReference type="Proteomes" id="UP000077857"/>
    </source>
</evidence>
<reference evidence="1 2" key="1">
    <citation type="submission" date="2016-03" db="EMBL/GenBank/DDBJ databases">
        <authorList>
            <person name="Ploux O."/>
        </authorList>
    </citation>
    <scope>NUCLEOTIDE SEQUENCE [LARGE SCALE GENOMIC DNA]</scope>
    <source>
        <strain evidence="1 2">R-45378</strain>
    </source>
</reference>
<proteinExistence type="predicted"/>
<comment type="caution">
    <text evidence="1">The sequence shown here is derived from an EMBL/GenBank/DDBJ whole genome shotgun (WGS) entry which is preliminary data.</text>
</comment>
<sequence length="105" mass="11652">MCATDIIGELGIAAAVAGFLQLLQQLQSGPSFPFGAIAIGNQCAFELIFKRGSFGRLYILGRSRRAISLMDNLSRKHIRRIFENKITVSTFLIKCLSKFWTGQVL</sequence>
<dbReference type="EMBL" id="LUUJ01000073">
    <property type="protein sequence ID" value="OAI16632.1"/>
    <property type="molecule type" value="Genomic_DNA"/>
</dbReference>
<dbReference type="AlphaFoldDB" id="A0A177NFL7"/>
<accession>A0A177NFL7</accession>
<organism evidence="1 2">
    <name type="scientific">Methylomonas koyamae</name>
    <dbReference type="NCBI Taxonomy" id="702114"/>
    <lineage>
        <taxon>Bacteria</taxon>
        <taxon>Pseudomonadati</taxon>
        <taxon>Pseudomonadota</taxon>
        <taxon>Gammaproteobacteria</taxon>
        <taxon>Methylococcales</taxon>
        <taxon>Methylococcaceae</taxon>
        <taxon>Methylomonas</taxon>
    </lineage>
</organism>